<accession>A0A8J5RZM4</accession>
<dbReference type="Proteomes" id="UP000729402">
    <property type="component" value="Unassembled WGS sequence"/>
</dbReference>
<keyword evidence="2" id="KW-1185">Reference proteome</keyword>
<dbReference type="EMBL" id="JAAALK010000288">
    <property type="protein sequence ID" value="KAG8051925.1"/>
    <property type="molecule type" value="Genomic_DNA"/>
</dbReference>
<sequence length="110" mass="13175">MKMKFQKTYLIGQKDLQQRKQKQTQIQSIALWPICCSIDLVRRFQHLRKKRSYPQLHCQLNPIQRFLQTHLGDHQKTIQMCKKWHCSLHCNNSMSGNQWTAQRQLGSLLL</sequence>
<dbReference type="AlphaFoldDB" id="A0A8J5RZM4"/>
<protein>
    <submittedName>
        <fullName evidence="1">Uncharacterized protein</fullName>
    </submittedName>
</protein>
<evidence type="ECO:0000313" key="2">
    <source>
        <dbReference type="Proteomes" id="UP000729402"/>
    </source>
</evidence>
<gene>
    <name evidence="1" type="ORF">GUJ93_ZPchr0001g29752</name>
</gene>
<reference evidence="1" key="1">
    <citation type="journal article" date="2021" name="bioRxiv">
        <title>Whole Genome Assembly and Annotation of Northern Wild Rice, Zizania palustris L., Supports a Whole Genome Duplication in the Zizania Genus.</title>
        <authorList>
            <person name="Haas M."/>
            <person name="Kono T."/>
            <person name="Macchietto M."/>
            <person name="Millas R."/>
            <person name="McGilp L."/>
            <person name="Shao M."/>
            <person name="Duquette J."/>
            <person name="Hirsch C.N."/>
            <person name="Kimball J."/>
        </authorList>
    </citation>
    <scope>NUCLEOTIDE SEQUENCE</scope>
    <source>
        <tissue evidence="1">Fresh leaf tissue</tissue>
    </source>
</reference>
<reference evidence="1" key="2">
    <citation type="submission" date="2021-02" db="EMBL/GenBank/DDBJ databases">
        <authorList>
            <person name="Kimball J.A."/>
            <person name="Haas M.W."/>
            <person name="Macchietto M."/>
            <person name="Kono T."/>
            <person name="Duquette J."/>
            <person name="Shao M."/>
        </authorList>
    </citation>
    <scope>NUCLEOTIDE SEQUENCE</scope>
    <source>
        <tissue evidence="1">Fresh leaf tissue</tissue>
    </source>
</reference>
<organism evidence="1 2">
    <name type="scientific">Zizania palustris</name>
    <name type="common">Northern wild rice</name>
    <dbReference type="NCBI Taxonomy" id="103762"/>
    <lineage>
        <taxon>Eukaryota</taxon>
        <taxon>Viridiplantae</taxon>
        <taxon>Streptophyta</taxon>
        <taxon>Embryophyta</taxon>
        <taxon>Tracheophyta</taxon>
        <taxon>Spermatophyta</taxon>
        <taxon>Magnoliopsida</taxon>
        <taxon>Liliopsida</taxon>
        <taxon>Poales</taxon>
        <taxon>Poaceae</taxon>
        <taxon>BOP clade</taxon>
        <taxon>Oryzoideae</taxon>
        <taxon>Oryzeae</taxon>
        <taxon>Zizaniinae</taxon>
        <taxon>Zizania</taxon>
    </lineage>
</organism>
<comment type="caution">
    <text evidence="1">The sequence shown here is derived from an EMBL/GenBank/DDBJ whole genome shotgun (WGS) entry which is preliminary data.</text>
</comment>
<evidence type="ECO:0000313" key="1">
    <source>
        <dbReference type="EMBL" id="KAG8051925.1"/>
    </source>
</evidence>
<proteinExistence type="predicted"/>
<name>A0A8J5RZM4_ZIZPA</name>